<dbReference type="EMBL" id="PDEM01000016">
    <property type="protein sequence ID" value="PHZ85430.1"/>
    <property type="molecule type" value="Genomic_DNA"/>
</dbReference>
<dbReference type="InterPro" id="IPR036866">
    <property type="entry name" value="RibonucZ/Hydroxyglut_hydro"/>
</dbReference>
<dbReference type="PANTHER" id="PTHR46018:SF2">
    <property type="entry name" value="ZINC PHOSPHODIESTERASE ELAC PROTEIN 1"/>
    <property type="match status" value="1"/>
</dbReference>
<dbReference type="InterPro" id="IPR001279">
    <property type="entry name" value="Metallo-B-lactamas"/>
</dbReference>
<evidence type="ECO:0000256" key="1">
    <source>
        <dbReference type="ARBA" id="ARBA00022801"/>
    </source>
</evidence>
<comment type="caution">
    <text evidence="3">The sequence shown here is derived from an EMBL/GenBank/DDBJ whole genome shotgun (WGS) entry which is preliminary data.</text>
</comment>
<dbReference type="SMART" id="SM00849">
    <property type="entry name" value="Lactamase_B"/>
    <property type="match status" value="1"/>
</dbReference>
<evidence type="ECO:0000259" key="2">
    <source>
        <dbReference type="SMART" id="SM00849"/>
    </source>
</evidence>
<keyword evidence="4" id="KW-1185">Reference proteome</keyword>
<organism evidence="3 4">
    <name type="scientific">Paremcibacter congregatus</name>
    <dbReference type="NCBI Taxonomy" id="2043170"/>
    <lineage>
        <taxon>Bacteria</taxon>
        <taxon>Pseudomonadati</taxon>
        <taxon>Pseudomonadota</taxon>
        <taxon>Alphaproteobacteria</taxon>
        <taxon>Emcibacterales</taxon>
        <taxon>Emcibacteraceae</taxon>
        <taxon>Paremcibacter</taxon>
    </lineage>
</organism>
<dbReference type="OrthoDB" id="9803916at2"/>
<dbReference type="InParanoid" id="A0A2G4YT48"/>
<protein>
    <submittedName>
        <fullName evidence="3">MBL fold metallo-hydrolase</fullName>
    </submittedName>
</protein>
<keyword evidence="1 3" id="KW-0378">Hydrolase</keyword>
<proteinExistence type="predicted"/>
<dbReference type="Proteomes" id="UP000229730">
    <property type="component" value="Unassembled WGS sequence"/>
</dbReference>
<evidence type="ECO:0000313" key="3">
    <source>
        <dbReference type="EMBL" id="PHZ85430.1"/>
    </source>
</evidence>
<name>A0A2G4YT48_9PROT</name>
<reference evidence="3 4" key="1">
    <citation type="submission" date="2017-10" db="EMBL/GenBank/DDBJ databases">
        <title>Frigbacter circumglobatus gen. nov. sp. nov., isolated from sediment cultured in situ.</title>
        <authorList>
            <person name="Zhao Z."/>
        </authorList>
    </citation>
    <scope>NUCLEOTIDE SEQUENCE [LARGE SCALE GENOMIC DNA]</scope>
    <source>
        <strain evidence="3 4">ZYL</strain>
    </source>
</reference>
<dbReference type="Gene3D" id="3.60.15.10">
    <property type="entry name" value="Ribonuclease Z/Hydroxyacylglutathione hydrolase-like"/>
    <property type="match status" value="1"/>
</dbReference>
<dbReference type="FunCoup" id="A0A2G4YT48">
    <property type="interactions" value="370"/>
</dbReference>
<dbReference type="Pfam" id="PF12706">
    <property type="entry name" value="Lactamase_B_2"/>
    <property type="match status" value="1"/>
</dbReference>
<accession>A0A2G4YT48</accession>
<feature type="domain" description="Metallo-beta-lactamase" evidence="2">
    <location>
        <begin position="14"/>
        <end position="214"/>
    </location>
</feature>
<dbReference type="InterPro" id="IPR044094">
    <property type="entry name" value="AtsA-like_MBL-fold"/>
</dbReference>
<evidence type="ECO:0000313" key="4">
    <source>
        <dbReference type="Proteomes" id="UP000229730"/>
    </source>
</evidence>
<dbReference type="CDD" id="cd07719">
    <property type="entry name" value="arylsulfatase_AtsA-like_MBL-fold"/>
    <property type="match status" value="1"/>
</dbReference>
<dbReference type="AlphaFoldDB" id="A0A2G4YT48"/>
<dbReference type="GO" id="GO:0042781">
    <property type="term" value="F:3'-tRNA processing endoribonuclease activity"/>
    <property type="evidence" value="ECO:0007669"/>
    <property type="project" value="TreeGrafter"/>
</dbReference>
<dbReference type="PANTHER" id="PTHR46018">
    <property type="entry name" value="ZINC PHOSPHODIESTERASE ELAC PROTEIN 1"/>
    <property type="match status" value="1"/>
</dbReference>
<sequence length="273" mass="29860">MLGTGTPNADPDRSGPAVAIVMGNQAYLVDAGPGVVRRAAAAARNGVVALEADKLNIVFLSHLHSDHTLGLPDLIFTPWVLERVAPLKLFGPKGTQDMANHLQQAYSEDIHLRLEGLEPANEEGYKTDVTEIDAPGVVYQDAAVTVEAIPVLHGSWETPYGYKFSHKGQTIVISGDARPSPALIEAATGVDILVHEVYSAEAYKSRPPVWQKYHAQFHTSTIELAEIAQKTKPKLLVLYHQLYWGRSDEDLIREIREAGYTGQVISATDLDIY</sequence>
<dbReference type="SUPFAM" id="SSF56281">
    <property type="entry name" value="Metallo-hydrolase/oxidoreductase"/>
    <property type="match status" value="1"/>
</dbReference>
<gene>
    <name evidence="3" type="ORF">CRD36_07650</name>
</gene>